<proteinExistence type="predicted"/>
<feature type="compositionally biased region" description="Basic and acidic residues" evidence="1">
    <location>
        <begin position="64"/>
        <end position="73"/>
    </location>
</feature>
<name>S8EG28_FOMSC</name>
<evidence type="ECO:0000259" key="2">
    <source>
        <dbReference type="Pfam" id="PF20149"/>
    </source>
</evidence>
<feature type="compositionally biased region" description="Acidic residues" evidence="1">
    <location>
        <begin position="139"/>
        <end position="151"/>
    </location>
</feature>
<dbReference type="Proteomes" id="UP000015241">
    <property type="component" value="Unassembled WGS sequence"/>
</dbReference>
<feature type="compositionally biased region" description="Basic and acidic residues" evidence="1">
    <location>
        <begin position="313"/>
        <end position="325"/>
    </location>
</feature>
<feature type="compositionally biased region" description="Acidic residues" evidence="1">
    <location>
        <begin position="108"/>
        <end position="118"/>
    </location>
</feature>
<evidence type="ECO:0000256" key="1">
    <source>
        <dbReference type="SAM" id="MobiDB-lite"/>
    </source>
</evidence>
<dbReference type="OrthoDB" id="2790754at2759"/>
<sequence length="613" mass="68621">MPSSPNSGHNLRSKSKNEPKKRPPAPKASAKDNSTKTSGSTGKSVGKKRQREESDPEESTDEGVLTKDDEKLLKRLQAKKLQATKKKEAERKNRVQQASTAMAMDEQSSADEEEDEDHDVSSPKRKKFKQSGGRRNIEESIDDADQDEEQDVNQADGSGADDEQATSPRRRPGGRNQLDEDEARIAQGLGSNVLDVTPSPGKTRSGRARNRQGQVEVEVVVDTPTKSKGRKKNPTREQTVRKERSEPKKRPGWLATSASDYDDGEHATQDELDELESSRDKMEESSEGEVVVVQSSKDKGKSKGRRKGRKSRAKDDDSKGDSRGRAMLRELPVEVRSVVTRANSFLRLRISLENAWTAERKFSHTLLPEKDMIVKRAINDVWQLRDDDGKSIKNIELGFKVLNDEKNEDIRSDIFTLLWTGAPQLRNQVKKEAKSVVEDAYGLKNLSAVQRVSAAQFLLRYNQQGNHAIPNFVFDNVDLCWMDDDVDTKASTVNRKRPFQHLTDFSDRESEIFDELIEAAIGEPITSIPETASFHVCSSMKFHLRPQRLSLPIVTCDVLTPYPEEDVIVHPFRDWPQSPCSHDVCTGVCDVSVESGIRGSSKCCIGVCQVLIL</sequence>
<feature type="compositionally biased region" description="Basic residues" evidence="1">
    <location>
        <begin position="74"/>
        <end position="84"/>
    </location>
</feature>
<dbReference type="AlphaFoldDB" id="S8EG28"/>
<feature type="compositionally biased region" description="Low complexity" evidence="1">
    <location>
        <begin position="35"/>
        <end position="44"/>
    </location>
</feature>
<evidence type="ECO:0000313" key="4">
    <source>
        <dbReference type="Proteomes" id="UP000015241"/>
    </source>
</evidence>
<dbReference type="InterPro" id="IPR045341">
    <property type="entry name" value="DUF6532"/>
</dbReference>
<feature type="compositionally biased region" description="Basic and acidic residues" evidence="1">
    <location>
        <begin position="234"/>
        <end position="249"/>
    </location>
</feature>
<dbReference type="InParanoid" id="S8EG28"/>
<organism evidence="3 4">
    <name type="scientific">Fomitopsis schrenkii</name>
    <name type="common">Brown rot fungus</name>
    <dbReference type="NCBI Taxonomy" id="2126942"/>
    <lineage>
        <taxon>Eukaryota</taxon>
        <taxon>Fungi</taxon>
        <taxon>Dikarya</taxon>
        <taxon>Basidiomycota</taxon>
        <taxon>Agaricomycotina</taxon>
        <taxon>Agaricomycetes</taxon>
        <taxon>Polyporales</taxon>
        <taxon>Fomitopsis</taxon>
    </lineage>
</organism>
<dbReference type="Pfam" id="PF20149">
    <property type="entry name" value="DUF6532"/>
    <property type="match status" value="1"/>
</dbReference>
<dbReference type="EMBL" id="KE504128">
    <property type="protein sequence ID" value="EPT04067.1"/>
    <property type="molecule type" value="Genomic_DNA"/>
</dbReference>
<accession>S8EG28</accession>
<keyword evidence="4" id="KW-1185">Reference proteome</keyword>
<protein>
    <recommendedName>
        <fullName evidence="2">DUF6532 domain-containing protein</fullName>
    </recommendedName>
</protein>
<evidence type="ECO:0000313" key="3">
    <source>
        <dbReference type="EMBL" id="EPT04067.1"/>
    </source>
</evidence>
<feature type="compositionally biased region" description="Basic residues" evidence="1">
    <location>
        <begin position="302"/>
        <end position="312"/>
    </location>
</feature>
<dbReference type="HOGENOM" id="CLU_031770_0_0_1"/>
<feature type="compositionally biased region" description="Polar residues" evidence="1">
    <location>
        <begin position="1"/>
        <end position="10"/>
    </location>
</feature>
<feature type="region of interest" description="Disordered" evidence="1">
    <location>
        <begin position="1"/>
        <end position="325"/>
    </location>
</feature>
<reference evidence="3 4" key="1">
    <citation type="journal article" date="2012" name="Science">
        <title>The Paleozoic origin of enzymatic lignin decomposition reconstructed from 31 fungal genomes.</title>
        <authorList>
            <person name="Floudas D."/>
            <person name="Binder M."/>
            <person name="Riley R."/>
            <person name="Barry K."/>
            <person name="Blanchette R.A."/>
            <person name="Henrissat B."/>
            <person name="Martinez A.T."/>
            <person name="Otillar R."/>
            <person name="Spatafora J.W."/>
            <person name="Yadav J.S."/>
            <person name="Aerts A."/>
            <person name="Benoit I."/>
            <person name="Boyd A."/>
            <person name="Carlson A."/>
            <person name="Copeland A."/>
            <person name="Coutinho P.M."/>
            <person name="de Vries R.P."/>
            <person name="Ferreira P."/>
            <person name="Findley K."/>
            <person name="Foster B."/>
            <person name="Gaskell J."/>
            <person name="Glotzer D."/>
            <person name="Gorecki P."/>
            <person name="Heitman J."/>
            <person name="Hesse C."/>
            <person name="Hori C."/>
            <person name="Igarashi K."/>
            <person name="Jurgens J.A."/>
            <person name="Kallen N."/>
            <person name="Kersten P."/>
            <person name="Kohler A."/>
            <person name="Kuees U."/>
            <person name="Kumar T.K.A."/>
            <person name="Kuo A."/>
            <person name="LaButti K."/>
            <person name="Larrondo L.F."/>
            <person name="Lindquist E."/>
            <person name="Ling A."/>
            <person name="Lombard V."/>
            <person name="Lucas S."/>
            <person name="Lundell T."/>
            <person name="Martin R."/>
            <person name="McLaughlin D.J."/>
            <person name="Morgenstern I."/>
            <person name="Morin E."/>
            <person name="Murat C."/>
            <person name="Nagy L.G."/>
            <person name="Nolan M."/>
            <person name="Ohm R.A."/>
            <person name="Patyshakuliyeva A."/>
            <person name="Rokas A."/>
            <person name="Ruiz-Duenas F.J."/>
            <person name="Sabat G."/>
            <person name="Salamov A."/>
            <person name="Samejima M."/>
            <person name="Schmutz J."/>
            <person name="Slot J.C."/>
            <person name="St John F."/>
            <person name="Stenlid J."/>
            <person name="Sun H."/>
            <person name="Sun S."/>
            <person name="Syed K."/>
            <person name="Tsang A."/>
            <person name="Wiebenga A."/>
            <person name="Young D."/>
            <person name="Pisabarro A."/>
            <person name="Eastwood D.C."/>
            <person name="Martin F."/>
            <person name="Cullen D."/>
            <person name="Grigoriev I.V."/>
            <person name="Hibbett D.S."/>
        </authorList>
    </citation>
    <scope>NUCLEOTIDE SEQUENCE</scope>
    <source>
        <strain evidence="4">FP-58527</strain>
    </source>
</reference>
<gene>
    <name evidence="3" type="ORF">FOMPIDRAFT_1046537</name>
</gene>
<feature type="domain" description="DUF6532" evidence="2">
    <location>
        <begin position="341"/>
        <end position="501"/>
    </location>
</feature>